<evidence type="ECO:0000256" key="8">
    <source>
        <dbReference type="ARBA" id="ARBA00023118"/>
    </source>
</evidence>
<dbReference type="GO" id="GO:0051607">
    <property type="term" value="P:defense response to virus"/>
    <property type="evidence" value="ECO:0007669"/>
    <property type="project" value="UniProtKB-UniRule"/>
</dbReference>
<evidence type="ECO:0000313" key="10">
    <source>
        <dbReference type="EMBL" id="QOS67383.1"/>
    </source>
</evidence>
<evidence type="ECO:0000256" key="9">
    <source>
        <dbReference type="HAMAP-Rule" id="MF_01471"/>
    </source>
</evidence>
<dbReference type="EMBL" id="CP063310">
    <property type="protein sequence ID" value="QOS67383.1"/>
    <property type="molecule type" value="Genomic_DNA"/>
</dbReference>
<dbReference type="AlphaFoldDB" id="A0A6L7IUG3"/>
<dbReference type="Pfam" id="PF09827">
    <property type="entry name" value="CRISPR_Cas2"/>
    <property type="match status" value="1"/>
</dbReference>
<evidence type="ECO:0000256" key="6">
    <source>
        <dbReference type="ARBA" id="ARBA00022801"/>
    </source>
</evidence>
<gene>
    <name evidence="9 10" type="primary">cas2</name>
    <name evidence="10" type="ORF">GS424_012760</name>
</gene>
<dbReference type="NCBIfam" id="TIGR01573">
    <property type="entry name" value="cas2"/>
    <property type="match status" value="1"/>
</dbReference>
<keyword evidence="7 9" id="KW-0460">Magnesium</keyword>
<comment type="subunit">
    <text evidence="9">Homodimer, forms a heterotetramer with a Cas1 homodimer.</text>
</comment>
<dbReference type="GO" id="GO:0046872">
    <property type="term" value="F:metal ion binding"/>
    <property type="evidence" value="ECO:0007669"/>
    <property type="project" value="UniProtKB-UniRule"/>
</dbReference>
<dbReference type="InterPro" id="IPR019199">
    <property type="entry name" value="Virulence_VapD/CRISPR_Cas2"/>
</dbReference>
<evidence type="ECO:0000256" key="4">
    <source>
        <dbReference type="ARBA" id="ARBA00022723"/>
    </source>
</evidence>
<comment type="function">
    <text evidence="9">CRISPR (clustered regularly interspaced short palindromic repeat), is an adaptive immune system that provides protection against mobile genetic elements (viruses, transposable elements and conjugative plasmids). CRISPR clusters contain sequences complementary to antecedent mobile elements and target invading nucleic acids. CRISPR clusters are transcribed and processed into CRISPR RNA (crRNA). Functions as a ssRNA-specific endoribonuclease. Involved in the integration of spacer DNA into the CRISPR cassette.</text>
</comment>
<comment type="cofactor">
    <cofactor evidence="1 9">
        <name>Mg(2+)</name>
        <dbReference type="ChEBI" id="CHEBI:18420"/>
    </cofactor>
</comment>
<evidence type="ECO:0000256" key="2">
    <source>
        <dbReference type="ARBA" id="ARBA00009959"/>
    </source>
</evidence>
<dbReference type="KEGG" id="egd:GS424_012760"/>
<dbReference type="GO" id="GO:0043571">
    <property type="term" value="P:maintenance of CRISPR repeat elements"/>
    <property type="evidence" value="ECO:0007669"/>
    <property type="project" value="UniProtKB-UniRule"/>
</dbReference>
<evidence type="ECO:0000256" key="1">
    <source>
        <dbReference type="ARBA" id="ARBA00001946"/>
    </source>
</evidence>
<dbReference type="HAMAP" id="MF_01471">
    <property type="entry name" value="Cas2"/>
    <property type="match status" value="1"/>
</dbReference>
<evidence type="ECO:0000256" key="3">
    <source>
        <dbReference type="ARBA" id="ARBA00022722"/>
    </source>
</evidence>
<dbReference type="InterPro" id="IPR021127">
    <property type="entry name" value="CRISPR_associated_Cas2"/>
</dbReference>
<dbReference type="GO" id="GO:0016787">
    <property type="term" value="F:hydrolase activity"/>
    <property type="evidence" value="ECO:0007669"/>
    <property type="project" value="UniProtKB-KW"/>
</dbReference>
<keyword evidence="6 9" id="KW-0378">Hydrolase</keyword>
<feature type="binding site" evidence="9">
    <location>
        <position position="16"/>
    </location>
    <ligand>
        <name>Mg(2+)</name>
        <dbReference type="ChEBI" id="CHEBI:18420"/>
        <note>catalytic</note>
    </ligand>
</feature>
<evidence type="ECO:0000256" key="7">
    <source>
        <dbReference type="ARBA" id="ARBA00022842"/>
    </source>
</evidence>
<protein>
    <recommendedName>
        <fullName evidence="9">CRISPR-associated endoribonuclease Cas2</fullName>
        <ecNumber evidence="9">3.1.-.-</ecNumber>
    </recommendedName>
</protein>
<sequence>MSPRRYDAMWCVIMFDLPVQTKLQRKEASKFRKMLVDAGYSMIQFSVYGKYSPTTNGNMSSERSIKQNLPADGEVRIFHLTDSQWASATRFRAKKIERNEEAPDQIALF</sequence>
<dbReference type="SUPFAM" id="SSF143430">
    <property type="entry name" value="TTP0101/SSO1404-like"/>
    <property type="match status" value="1"/>
</dbReference>
<keyword evidence="8 9" id="KW-0051">Antiviral defense</keyword>
<name>A0A6L7IUG3_9ACTN</name>
<dbReference type="EC" id="3.1.-.-" evidence="9"/>
<evidence type="ECO:0000256" key="5">
    <source>
        <dbReference type="ARBA" id="ARBA00022759"/>
    </source>
</evidence>
<comment type="similarity">
    <text evidence="2 9">Belongs to the CRISPR-associated endoribonuclease Cas2 protein family.</text>
</comment>
<evidence type="ECO:0000313" key="11">
    <source>
        <dbReference type="Proteomes" id="UP000478463"/>
    </source>
</evidence>
<keyword evidence="3 9" id="KW-0540">Nuclease</keyword>
<reference evidence="10 11" key="1">
    <citation type="submission" date="2020-10" db="EMBL/GenBank/DDBJ databases">
        <title>Eggerthella sp. nov., isolated from human feces.</title>
        <authorList>
            <person name="Yajun G."/>
        </authorList>
    </citation>
    <scope>NUCLEOTIDE SEQUENCE [LARGE SCALE GENOMIC DNA]</scope>
    <source>
        <strain evidence="10 11">HF-1101</strain>
    </source>
</reference>
<accession>A0A6L7IUG3</accession>
<proteinExistence type="inferred from homology"/>
<keyword evidence="4 9" id="KW-0479">Metal-binding</keyword>
<dbReference type="GO" id="GO:0004521">
    <property type="term" value="F:RNA endonuclease activity"/>
    <property type="evidence" value="ECO:0007669"/>
    <property type="project" value="InterPro"/>
</dbReference>
<organism evidence="10 11">
    <name type="scientific">Eggerthella guodeyinii</name>
    <dbReference type="NCBI Taxonomy" id="2690837"/>
    <lineage>
        <taxon>Bacteria</taxon>
        <taxon>Bacillati</taxon>
        <taxon>Actinomycetota</taxon>
        <taxon>Coriobacteriia</taxon>
        <taxon>Eggerthellales</taxon>
        <taxon>Eggerthellaceae</taxon>
        <taxon>Eggerthella</taxon>
    </lineage>
</organism>
<dbReference type="Proteomes" id="UP000478463">
    <property type="component" value="Chromosome"/>
</dbReference>
<keyword evidence="5 9" id="KW-0255">Endonuclease</keyword>